<dbReference type="Proteomes" id="UP000229897">
    <property type="component" value="Chromosome"/>
</dbReference>
<sequence length="174" mass="19323">MYFIFELTYQLSSDDNNHDEIVGRLGGEGCTDALVGIGHPGRIALDFSREADNAFAAMTSAIADVKRAIPTAELIEVRPDLVGLTDIAEFAEVSRQNMRKLSHNYPETFPVPVHAGSTTLWHLDDVLRWMMPRGTYPIEPGTLEVASIAKQLNFAIQARQIEPELFRQVQALLA</sequence>
<keyword evidence="1" id="KW-0238">DNA-binding</keyword>
<accession>A0A2D2DJ20</accession>
<dbReference type="OrthoDB" id="7860618at2"/>
<reference evidence="1" key="1">
    <citation type="submission" date="2017-10" db="EMBL/GenBank/DDBJ databases">
        <title>Massilia psychrophilum sp. nov., a novel purple-pigmented bacterium isolated from Tianshan glacier, Xinjiang Municipality, China.</title>
        <authorList>
            <person name="Wang H."/>
        </authorList>
    </citation>
    <scope>NUCLEOTIDE SEQUENCE [LARGE SCALE GENOMIC DNA]</scope>
    <source>
        <strain evidence="1">B2</strain>
    </source>
</reference>
<dbReference type="EMBL" id="CP024608">
    <property type="protein sequence ID" value="ATQ74976.1"/>
    <property type="molecule type" value="Genomic_DNA"/>
</dbReference>
<dbReference type="AlphaFoldDB" id="A0A2D2DJ20"/>
<dbReference type="RefSeq" id="WP_099874949.1">
    <property type="nucleotide sequence ID" value="NZ_CP024608.1"/>
</dbReference>
<proteinExistence type="predicted"/>
<evidence type="ECO:0000313" key="1">
    <source>
        <dbReference type="EMBL" id="ATQ74976.1"/>
    </source>
</evidence>
<evidence type="ECO:0000313" key="2">
    <source>
        <dbReference type="Proteomes" id="UP000229897"/>
    </source>
</evidence>
<name>A0A2D2DJ20_9BURK</name>
<organism evidence="1 2">
    <name type="scientific">Massilia violaceinigra</name>
    <dbReference type="NCBI Taxonomy" id="2045208"/>
    <lineage>
        <taxon>Bacteria</taxon>
        <taxon>Pseudomonadati</taxon>
        <taxon>Pseudomonadota</taxon>
        <taxon>Betaproteobacteria</taxon>
        <taxon>Burkholderiales</taxon>
        <taxon>Oxalobacteraceae</taxon>
        <taxon>Telluria group</taxon>
        <taxon>Massilia</taxon>
    </lineage>
</organism>
<dbReference type="KEGG" id="mass:CR152_10895"/>
<protein>
    <submittedName>
        <fullName evidence="1">DNA-binding protein</fullName>
    </submittedName>
</protein>
<keyword evidence="2" id="KW-1185">Reference proteome</keyword>
<gene>
    <name evidence="1" type="ORF">CR152_10895</name>
</gene>
<dbReference type="GO" id="GO:0003677">
    <property type="term" value="F:DNA binding"/>
    <property type="evidence" value="ECO:0007669"/>
    <property type="project" value="UniProtKB-KW"/>
</dbReference>